<evidence type="ECO:0000256" key="1">
    <source>
        <dbReference type="ARBA" id="ARBA00023118"/>
    </source>
</evidence>
<dbReference type="RefSeq" id="WP_201351451.1">
    <property type="nucleotide sequence ID" value="NZ_AP024271.1"/>
</dbReference>
<evidence type="ECO:0000313" key="4">
    <source>
        <dbReference type="EMBL" id="BCP67171.1"/>
    </source>
</evidence>
<feature type="compositionally biased region" description="Low complexity" evidence="2">
    <location>
        <begin position="320"/>
        <end position="335"/>
    </location>
</feature>
<evidence type="ECO:0000259" key="3">
    <source>
        <dbReference type="Pfam" id="PF03787"/>
    </source>
</evidence>
<keyword evidence="1" id="KW-0051">Antiviral defense</keyword>
<dbReference type="InterPro" id="IPR005537">
    <property type="entry name" value="RAMP_III_fam"/>
</dbReference>
<dbReference type="InterPro" id="IPR013410">
    <property type="entry name" value="CRISPR-assoc_RAMP_Cmr4"/>
</dbReference>
<evidence type="ECO:0000313" key="5">
    <source>
        <dbReference type="Proteomes" id="UP000596099"/>
    </source>
</evidence>
<geneLocation type="plasmid" evidence="4 5">
    <name>pHB5018b</name>
</geneLocation>
<reference evidence="5" key="1">
    <citation type="submission" date="2021-01" db="EMBL/GenBank/DDBJ databases">
        <title>Complete Genome Sequence of Thermus thermophilus Strain HB5018, Isolated from Mine Onsen Hot Spring.</title>
        <authorList>
            <person name="Miyazaki K."/>
            <person name="Moriya T."/>
            <person name="Nemoto N."/>
            <person name="Oshima T."/>
            <person name="Yura K."/>
            <person name="Bessho Y."/>
        </authorList>
    </citation>
    <scope>NUCLEOTIDE SEQUENCE [LARGE SCALE GENOMIC DNA]</scope>
    <source>
        <strain evidence="5">HB5018</strain>
        <plasmid evidence="5">pHB5018b</plasmid>
    </source>
</reference>
<gene>
    <name evidence="4" type="primary">cmr4</name>
    <name evidence="4" type="ORF">TthHB5018_b21050</name>
</gene>
<dbReference type="Pfam" id="PF03787">
    <property type="entry name" value="RAMPs"/>
    <property type="match status" value="1"/>
</dbReference>
<feature type="region of interest" description="Disordered" evidence="2">
    <location>
        <begin position="317"/>
        <end position="349"/>
    </location>
</feature>
<dbReference type="AlphaFoldDB" id="A0A7R7TFE3"/>
<evidence type="ECO:0000256" key="2">
    <source>
        <dbReference type="SAM" id="MobiDB-lite"/>
    </source>
</evidence>
<sequence length="349" mass="37068">MAGYQKFLQVGVALDPIHVGAGGAQIGRVDLTIVRDPVTQVPKIPGSSLAGVYRTYVAMAYEEDRQASQSGQQSQGRQKPFYPDCAGLGLDQNRGHCRQPDCPVCTVFGFARGAGQEGGFAGLAAFTDAHVLLFPVPTRQGPMWVTAPMALKAIGLTVNGVNDNAVYVPGKDPDSSLNLGWLLLKTRGDNQIDGYDKEKLKSLKIPDSIQNRLALVPDHLFAHIVNSNLEVRTSVSINPETGAAEEGALFSYEALPRGTVLVWEIIAKNPAYFQISGQRIAISNPEGVHDVTKKAHPYLEHLGIGGMGTRGMGRVKVVYSGSDSGPGAQQSQAQSVNPTSPANQGGGQP</sequence>
<organism evidence="4 5">
    <name type="scientific">Thermus thermophilus</name>
    <dbReference type="NCBI Taxonomy" id="274"/>
    <lineage>
        <taxon>Bacteria</taxon>
        <taxon>Thermotogati</taxon>
        <taxon>Deinococcota</taxon>
        <taxon>Deinococci</taxon>
        <taxon>Thermales</taxon>
        <taxon>Thermaceae</taxon>
        <taxon>Thermus</taxon>
    </lineage>
</organism>
<dbReference type="GO" id="GO:0051607">
    <property type="term" value="P:defense response to virus"/>
    <property type="evidence" value="ECO:0007669"/>
    <property type="project" value="UniProtKB-KW"/>
</dbReference>
<proteinExistence type="predicted"/>
<dbReference type="Proteomes" id="UP000596099">
    <property type="component" value="Plasmid pHB5018b"/>
</dbReference>
<dbReference type="PANTHER" id="PTHR36700">
    <property type="entry name" value="CRISPR SYSTEM CMR SUBUNIT CMR4"/>
    <property type="match status" value="1"/>
</dbReference>
<accession>A0A7R7TFE3</accession>
<feature type="domain" description="CRISPR type III-associated protein" evidence="3">
    <location>
        <begin position="13"/>
        <end position="316"/>
    </location>
</feature>
<dbReference type="EMBL" id="AP024271">
    <property type="protein sequence ID" value="BCP67171.1"/>
    <property type="molecule type" value="Genomic_DNA"/>
</dbReference>
<protein>
    <submittedName>
        <fullName evidence="4">Type III-B CRISPR module RAMP protein Cmr4</fullName>
    </submittedName>
</protein>
<dbReference type="NCBIfam" id="TIGR02580">
    <property type="entry name" value="cas_RAMP_Cmr4"/>
    <property type="match status" value="1"/>
</dbReference>
<name>A0A7R7TFE3_THETH</name>
<keyword evidence="4" id="KW-0614">Plasmid</keyword>
<dbReference type="PANTHER" id="PTHR36700:SF1">
    <property type="entry name" value="CRISPR SYSTEM CMR SUBUNIT CMR4"/>
    <property type="match status" value="1"/>
</dbReference>